<dbReference type="InterPro" id="IPR006311">
    <property type="entry name" value="TAT_signal"/>
</dbReference>
<dbReference type="InterPro" id="IPR042100">
    <property type="entry name" value="Bug_dom1"/>
</dbReference>
<dbReference type="AlphaFoldDB" id="A0A6N8IP66"/>
<dbReference type="PIRSF" id="PIRSF017082">
    <property type="entry name" value="YflP"/>
    <property type="match status" value="1"/>
</dbReference>
<comment type="similarity">
    <text evidence="1">Belongs to the UPF0065 (bug) family.</text>
</comment>
<dbReference type="Gene3D" id="3.40.190.150">
    <property type="entry name" value="Bordetella uptake gene, domain 1"/>
    <property type="match status" value="1"/>
</dbReference>
<dbReference type="Proteomes" id="UP000469385">
    <property type="component" value="Unassembled WGS sequence"/>
</dbReference>
<dbReference type="RefSeq" id="WP_198349203.1">
    <property type="nucleotide sequence ID" value="NZ_WSEL01000003.1"/>
</dbReference>
<name>A0A6N8IP66_9BURK</name>
<evidence type="ECO:0000313" key="3">
    <source>
        <dbReference type="EMBL" id="MVQ28512.1"/>
    </source>
</evidence>
<reference evidence="3 4" key="1">
    <citation type="submission" date="2019-12" db="EMBL/GenBank/DDBJ databases">
        <authorList>
            <person name="Huq M.A."/>
        </authorList>
    </citation>
    <scope>NUCLEOTIDE SEQUENCE [LARGE SCALE GENOMIC DNA]</scope>
    <source>
        <strain evidence="3 4">MAH-25</strain>
    </source>
</reference>
<evidence type="ECO:0000256" key="1">
    <source>
        <dbReference type="ARBA" id="ARBA00006987"/>
    </source>
</evidence>
<dbReference type="PANTHER" id="PTHR42928:SF5">
    <property type="entry name" value="BLR1237 PROTEIN"/>
    <property type="match status" value="1"/>
</dbReference>
<dbReference type="PROSITE" id="PS51318">
    <property type="entry name" value="TAT"/>
    <property type="match status" value="1"/>
</dbReference>
<sequence>MPMQRRTFLTGVGAAAMAAAPLAAWSQAPAWPSRPIRLVVAFAPAGPADIIARLMAQKLTETLGQPVVVENRPGAGGSLASGQVARAEPDGYTLLVNTSSYAVNPSMQRSLGFDAEKDLVLASVVASSPNLITLAPGLKARTLKEVMEAARSGDWNYGTAGAGTTPHLTAEYIFKVLGKVPVTHVPYQGAGPALNAAMAGQVQLASVALPAAVELVKGGRVRGLVVTGSRRSRVLPDVPTVAESGFPGFEDVTWVGVFAPGRTPDAVVQRVNREIARLQQDHDFQAKLAATGFEPQGGSVAESREYLRSELAKWARVVKETGAQAL</sequence>
<keyword evidence="4" id="KW-1185">Reference proteome</keyword>
<dbReference type="CDD" id="cd13578">
    <property type="entry name" value="PBP2_Bug27"/>
    <property type="match status" value="1"/>
</dbReference>
<comment type="caution">
    <text evidence="3">The sequence shown here is derived from an EMBL/GenBank/DDBJ whole genome shotgun (WGS) entry which is preliminary data.</text>
</comment>
<dbReference type="InterPro" id="IPR005064">
    <property type="entry name" value="BUG"/>
</dbReference>
<protein>
    <submittedName>
        <fullName evidence="3">Tripartite tricarboxylate transporter substrate binding protein</fullName>
    </submittedName>
</protein>
<organism evidence="3 4">
    <name type="scientific">Ramlibacter pinisoli</name>
    <dbReference type="NCBI Taxonomy" id="2682844"/>
    <lineage>
        <taxon>Bacteria</taxon>
        <taxon>Pseudomonadati</taxon>
        <taxon>Pseudomonadota</taxon>
        <taxon>Betaproteobacteria</taxon>
        <taxon>Burkholderiales</taxon>
        <taxon>Comamonadaceae</taxon>
        <taxon>Ramlibacter</taxon>
    </lineage>
</organism>
<dbReference type="SUPFAM" id="SSF53850">
    <property type="entry name" value="Periplasmic binding protein-like II"/>
    <property type="match status" value="1"/>
</dbReference>
<dbReference type="Gene3D" id="3.40.190.10">
    <property type="entry name" value="Periplasmic binding protein-like II"/>
    <property type="match status" value="1"/>
</dbReference>
<gene>
    <name evidence="3" type="ORF">GON04_03580</name>
</gene>
<evidence type="ECO:0000313" key="4">
    <source>
        <dbReference type="Proteomes" id="UP000469385"/>
    </source>
</evidence>
<feature type="chain" id="PRO_5026754335" evidence="2">
    <location>
        <begin position="31"/>
        <end position="326"/>
    </location>
</feature>
<proteinExistence type="inferred from homology"/>
<keyword evidence="2" id="KW-0732">Signal</keyword>
<feature type="signal peptide" evidence="2">
    <location>
        <begin position="1"/>
        <end position="30"/>
    </location>
</feature>
<dbReference type="PANTHER" id="PTHR42928">
    <property type="entry name" value="TRICARBOXYLATE-BINDING PROTEIN"/>
    <property type="match status" value="1"/>
</dbReference>
<accession>A0A6N8IP66</accession>
<dbReference type="EMBL" id="WSEL01000003">
    <property type="protein sequence ID" value="MVQ28512.1"/>
    <property type="molecule type" value="Genomic_DNA"/>
</dbReference>
<dbReference type="Pfam" id="PF03401">
    <property type="entry name" value="TctC"/>
    <property type="match status" value="1"/>
</dbReference>
<evidence type="ECO:0000256" key="2">
    <source>
        <dbReference type="SAM" id="SignalP"/>
    </source>
</evidence>